<accession>A0A229UQ25</accession>
<keyword evidence="2" id="KW-1185">Reference proteome</keyword>
<dbReference type="OrthoDB" id="1664853at2"/>
<keyword evidence="1" id="KW-0067">ATP-binding</keyword>
<name>A0A229UQ25_9BACL</name>
<keyword evidence="1" id="KW-0547">Nucleotide-binding</keyword>
<comment type="caution">
    <text evidence="1">The sequence shown here is derived from an EMBL/GenBank/DDBJ whole genome shotgun (WGS) entry which is preliminary data.</text>
</comment>
<gene>
    <name evidence="1" type="ORF">CF651_15305</name>
</gene>
<dbReference type="GO" id="GO:0004386">
    <property type="term" value="F:helicase activity"/>
    <property type="evidence" value="ECO:0007669"/>
    <property type="project" value="UniProtKB-KW"/>
</dbReference>
<proteinExistence type="predicted"/>
<evidence type="ECO:0000313" key="1">
    <source>
        <dbReference type="EMBL" id="OXM85381.1"/>
    </source>
</evidence>
<dbReference type="AlphaFoldDB" id="A0A229UQ25"/>
<dbReference type="Proteomes" id="UP000215509">
    <property type="component" value="Unassembled WGS sequence"/>
</dbReference>
<protein>
    <submittedName>
        <fullName evidence="1">DNA and RNA helicase</fullName>
    </submittedName>
</protein>
<organism evidence="1 2">
    <name type="scientific">Paenibacillus rigui</name>
    <dbReference type="NCBI Taxonomy" id="554312"/>
    <lineage>
        <taxon>Bacteria</taxon>
        <taxon>Bacillati</taxon>
        <taxon>Bacillota</taxon>
        <taxon>Bacilli</taxon>
        <taxon>Bacillales</taxon>
        <taxon>Paenibacillaceae</taxon>
        <taxon>Paenibacillus</taxon>
    </lineage>
</organism>
<sequence length="258" mass="29772">MYSNVYPYFTKGRILKRSMLESLRDYPRQFTELYFKDYADGVISGTDVRIEDEWLVVTGGIVKHRGWIYLLQDECRVPYRATGRDTLLKIRFQDPEEQPDFQHYGAALVLDDEVQVGGNELELGRFKLKEGAKLRSAYQSFADFATEYNTWNLLHVQYAGRGGSSLHPAVTRFYAAQLLEKGSTNAYDIAFAMQCMNQGAVDRELVLHYISQRLGMGYKPYDHVQIHRYLVRILDEAQGGSRRVPDSRPHGPRRMVVD</sequence>
<dbReference type="RefSeq" id="WP_094015742.1">
    <property type="nucleotide sequence ID" value="NZ_NMQW01000022.1"/>
</dbReference>
<evidence type="ECO:0000313" key="2">
    <source>
        <dbReference type="Proteomes" id="UP000215509"/>
    </source>
</evidence>
<keyword evidence="1" id="KW-0378">Hydrolase</keyword>
<keyword evidence="1" id="KW-0347">Helicase</keyword>
<dbReference type="EMBL" id="NMQW01000022">
    <property type="protein sequence ID" value="OXM85381.1"/>
    <property type="molecule type" value="Genomic_DNA"/>
</dbReference>
<reference evidence="1 2" key="1">
    <citation type="submission" date="2017-07" db="EMBL/GenBank/DDBJ databases">
        <title>Genome sequencing and assembly of Paenibacillus rigui.</title>
        <authorList>
            <person name="Mayilraj S."/>
        </authorList>
    </citation>
    <scope>NUCLEOTIDE SEQUENCE [LARGE SCALE GENOMIC DNA]</scope>
    <source>
        <strain evidence="1 2">JCM 16352</strain>
    </source>
</reference>